<dbReference type="PIRSF" id="PIRSF036893">
    <property type="entry name" value="Lipocalin_ApoD"/>
    <property type="match status" value="1"/>
</dbReference>
<dbReference type="PANTHER" id="PTHR10612:SF34">
    <property type="entry name" value="APOLIPOPROTEIN D"/>
    <property type="match status" value="1"/>
</dbReference>
<sequence length="200" mass="22256">MWALFIMSLAVASADVILDGPCPNFKGVSNFDTKAYQGAWYQITKLTIGNEAHGECGIGEYTVVGDVLKVNHSHIVDGVRKTLWGVLSRADESNGSGKLWLSTVAGDNVRIFPYWVVSTDYKNYSIVFSCVYHKKSDVHTVHLWVLSRTKILSEGASTIVNNFLKDHAREFPENRFVENDVSNEACSYRKTSAYTIPVGI</sequence>
<reference evidence="5" key="1">
    <citation type="submission" date="2001-08" db="EMBL/GenBank/DDBJ databases">
        <title>Samia cynthia ricini BBP-II.</title>
        <authorList>
            <person name="Saito H."/>
            <person name="Hatakeyama M."/>
        </authorList>
    </citation>
    <scope>NUCLEOTIDE SEQUENCE</scope>
    <source>
        <tissue evidence="5">Epidermis</tissue>
    </source>
</reference>
<dbReference type="InterPro" id="IPR000566">
    <property type="entry name" value="Lipocln_cytosolic_FA-bd_dom"/>
</dbReference>
<accession>Q8T119</accession>
<dbReference type="SUPFAM" id="SSF50814">
    <property type="entry name" value="Lipocalins"/>
    <property type="match status" value="1"/>
</dbReference>
<gene>
    <name evidence="5" type="primary">bbp-II</name>
</gene>
<dbReference type="InterPro" id="IPR022271">
    <property type="entry name" value="Lipocalin_ApoD"/>
</dbReference>
<feature type="domain" description="Lipocalin/cytosolic fatty-acid binding" evidence="4">
    <location>
        <begin position="37"/>
        <end position="180"/>
    </location>
</feature>
<dbReference type="Pfam" id="PF00061">
    <property type="entry name" value="Lipocalin"/>
    <property type="match status" value="1"/>
</dbReference>
<dbReference type="InterPro" id="IPR003057">
    <property type="entry name" value="Invtbrt_color"/>
</dbReference>
<evidence type="ECO:0000256" key="3">
    <source>
        <dbReference type="PIRNR" id="PIRNR036893"/>
    </source>
</evidence>
<dbReference type="PANTHER" id="PTHR10612">
    <property type="entry name" value="APOLIPOPROTEIN D"/>
    <property type="match status" value="1"/>
</dbReference>
<keyword evidence="2" id="KW-1015">Disulfide bond</keyword>
<dbReference type="InterPro" id="IPR012674">
    <property type="entry name" value="Calycin"/>
</dbReference>
<evidence type="ECO:0000256" key="1">
    <source>
        <dbReference type="ARBA" id="ARBA00006889"/>
    </source>
</evidence>
<dbReference type="GO" id="GO:0031409">
    <property type="term" value="F:pigment binding"/>
    <property type="evidence" value="ECO:0007669"/>
    <property type="project" value="InterPro"/>
</dbReference>
<comment type="similarity">
    <text evidence="1 3">Belongs to the calycin superfamily. Lipocalin family.</text>
</comment>
<dbReference type="GO" id="GO:0005737">
    <property type="term" value="C:cytoplasm"/>
    <property type="evidence" value="ECO:0007669"/>
    <property type="project" value="TreeGrafter"/>
</dbReference>
<proteinExistence type="evidence at transcript level"/>
<evidence type="ECO:0000313" key="5">
    <source>
        <dbReference type="EMBL" id="BAB84676.1"/>
    </source>
</evidence>
<dbReference type="PRINTS" id="PR01273">
    <property type="entry name" value="INVTBRTCOLOR"/>
</dbReference>
<dbReference type="Gene3D" id="2.40.128.20">
    <property type="match status" value="1"/>
</dbReference>
<evidence type="ECO:0000259" key="4">
    <source>
        <dbReference type="Pfam" id="PF00061"/>
    </source>
</evidence>
<organism evidence="5">
    <name type="scientific">Samia ricini</name>
    <name type="common">Indian eri silkmoth</name>
    <name type="synonym">Samia cynthia ricini</name>
    <dbReference type="NCBI Taxonomy" id="63990"/>
    <lineage>
        <taxon>Eukaryota</taxon>
        <taxon>Metazoa</taxon>
        <taxon>Ecdysozoa</taxon>
        <taxon>Arthropoda</taxon>
        <taxon>Hexapoda</taxon>
        <taxon>Insecta</taxon>
        <taxon>Pterygota</taxon>
        <taxon>Neoptera</taxon>
        <taxon>Endopterygota</taxon>
        <taxon>Lepidoptera</taxon>
        <taxon>Glossata</taxon>
        <taxon>Ditrysia</taxon>
        <taxon>Bombycoidea</taxon>
        <taxon>Saturniidae</taxon>
        <taxon>Saturniinae</taxon>
        <taxon>Attacini</taxon>
        <taxon>Samia</taxon>
    </lineage>
</organism>
<dbReference type="GO" id="GO:0000302">
    <property type="term" value="P:response to reactive oxygen species"/>
    <property type="evidence" value="ECO:0007669"/>
    <property type="project" value="TreeGrafter"/>
</dbReference>
<dbReference type="GO" id="GO:0006629">
    <property type="term" value="P:lipid metabolic process"/>
    <property type="evidence" value="ECO:0007669"/>
    <property type="project" value="TreeGrafter"/>
</dbReference>
<dbReference type="EMBL" id="AB069697">
    <property type="protein sequence ID" value="BAB84676.1"/>
    <property type="molecule type" value="mRNA"/>
</dbReference>
<name>Q8T119_SAMRI</name>
<protein>
    <submittedName>
        <fullName evidence="5">Biliverdin binding protein-II</fullName>
    </submittedName>
</protein>
<evidence type="ECO:0000256" key="2">
    <source>
        <dbReference type="ARBA" id="ARBA00023157"/>
    </source>
</evidence>
<dbReference type="AlphaFoldDB" id="Q8T119"/>